<keyword evidence="7" id="KW-1185">Reference proteome</keyword>
<evidence type="ECO:0000256" key="1">
    <source>
        <dbReference type="ARBA" id="ARBA00022448"/>
    </source>
</evidence>
<evidence type="ECO:0000256" key="3">
    <source>
        <dbReference type="ARBA" id="ARBA00022840"/>
    </source>
</evidence>
<evidence type="ECO:0000313" key="5">
    <source>
        <dbReference type="EMBL" id="MDP9906042.1"/>
    </source>
</evidence>
<dbReference type="Proteomes" id="UP001230951">
    <property type="component" value="Unassembled WGS sequence"/>
</dbReference>
<evidence type="ECO:0000313" key="6">
    <source>
        <dbReference type="EMBL" id="MDQ0181845.1"/>
    </source>
</evidence>
<feature type="domain" description="ABC transporter" evidence="4">
    <location>
        <begin position="12"/>
        <end position="260"/>
    </location>
</feature>
<name>A0AAW8DIU4_9MICC</name>
<evidence type="ECO:0000313" key="8">
    <source>
        <dbReference type="Proteomes" id="UP001242995"/>
    </source>
</evidence>
<dbReference type="GO" id="GO:0016887">
    <property type="term" value="F:ATP hydrolysis activity"/>
    <property type="evidence" value="ECO:0007669"/>
    <property type="project" value="InterPro"/>
</dbReference>
<dbReference type="EMBL" id="JAUSTF010000008">
    <property type="protein sequence ID" value="MDQ0181845.1"/>
    <property type="molecule type" value="Genomic_DNA"/>
</dbReference>
<dbReference type="Pfam" id="PF00005">
    <property type="entry name" value="ABC_tran"/>
    <property type="match status" value="1"/>
</dbReference>
<dbReference type="RefSeq" id="WP_284990298.1">
    <property type="nucleotide sequence ID" value="NZ_JAUSRG010000009.1"/>
</dbReference>
<dbReference type="PROSITE" id="PS00211">
    <property type="entry name" value="ABC_TRANSPORTER_1"/>
    <property type="match status" value="1"/>
</dbReference>
<dbReference type="PANTHER" id="PTHR42781">
    <property type="entry name" value="SPERMIDINE/PUTRESCINE IMPORT ATP-BINDING PROTEIN POTA"/>
    <property type="match status" value="1"/>
</dbReference>
<evidence type="ECO:0000313" key="7">
    <source>
        <dbReference type="Proteomes" id="UP001230951"/>
    </source>
</evidence>
<evidence type="ECO:0000259" key="4">
    <source>
        <dbReference type="PROSITE" id="PS50893"/>
    </source>
</evidence>
<dbReference type="PROSITE" id="PS50893">
    <property type="entry name" value="ABC_TRANSPORTER_2"/>
    <property type="match status" value="1"/>
</dbReference>
<sequence>MLQASSNSATDLQITRLSKQFRGLGKEVNKVISDFSLTIEKGTTVAVVGSNGAGKSTLLNMISGTVLPDSGQIIVRGRDITFLPSWKRVPLVRRVRQNPQDNMISSLTVEENFALALSGTRQKYRLTPARNRAVRDIAVHQIEMLGMGLENRLHVTSESLSGGQRQAIALAIAALGSPAVMLLDEHTAALDPNSAQRIKEVTERIVKESGTTALMVTHDMAHALKHADRLLMLHAGTIVMDLDKGEMQRQTVHQISAQFAAHAGESLPDETMLSAS</sequence>
<reference evidence="5 7" key="1">
    <citation type="submission" date="2023-07" db="EMBL/GenBank/DDBJ databases">
        <title>Sorghum-associated microbial communities from plants grown in Nebraska, USA.</title>
        <authorList>
            <person name="Schachtman D."/>
        </authorList>
    </citation>
    <scope>NUCLEOTIDE SEQUENCE</scope>
    <source>
        <strain evidence="5">DS1006</strain>
        <strain evidence="6 7">DS1016</strain>
    </source>
</reference>
<dbReference type="SUPFAM" id="SSF52540">
    <property type="entry name" value="P-loop containing nucleoside triphosphate hydrolases"/>
    <property type="match status" value="1"/>
</dbReference>
<dbReference type="InterPro" id="IPR003593">
    <property type="entry name" value="AAA+_ATPase"/>
</dbReference>
<accession>A0AAW8DIU4</accession>
<comment type="caution">
    <text evidence="5">The sequence shown here is derived from an EMBL/GenBank/DDBJ whole genome shotgun (WGS) entry which is preliminary data.</text>
</comment>
<keyword evidence="2" id="KW-0547">Nucleotide-binding</keyword>
<dbReference type="Proteomes" id="UP001242995">
    <property type="component" value="Unassembled WGS sequence"/>
</dbReference>
<dbReference type="PANTHER" id="PTHR42781:SF4">
    <property type="entry name" value="SPERMIDINE_PUTRESCINE IMPORT ATP-BINDING PROTEIN POTA"/>
    <property type="match status" value="1"/>
</dbReference>
<keyword evidence="1" id="KW-0813">Transport</keyword>
<dbReference type="InterPro" id="IPR017871">
    <property type="entry name" value="ABC_transporter-like_CS"/>
</dbReference>
<evidence type="ECO:0000256" key="2">
    <source>
        <dbReference type="ARBA" id="ARBA00022741"/>
    </source>
</evidence>
<dbReference type="InterPro" id="IPR050093">
    <property type="entry name" value="ABC_SmlMolc_Importer"/>
</dbReference>
<keyword evidence="3 5" id="KW-0067">ATP-binding</keyword>
<dbReference type="AlphaFoldDB" id="A0AAW8DIU4"/>
<dbReference type="InterPro" id="IPR003439">
    <property type="entry name" value="ABC_transporter-like_ATP-bd"/>
</dbReference>
<organism evidence="5 8">
    <name type="scientific">Arthrobacter bambusae</name>
    <dbReference type="NCBI Taxonomy" id="1338426"/>
    <lineage>
        <taxon>Bacteria</taxon>
        <taxon>Bacillati</taxon>
        <taxon>Actinomycetota</taxon>
        <taxon>Actinomycetes</taxon>
        <taxon>Micrococcales</taxon>
        <taxon>Micrococcaceae</taxon>
        <taxon>Arthrobacter</taxon>
    </lineage>
</organism>
<dbReference type="InterPro" id="IPR027417">
    <property type="entry name" value="P-loop_NTPase"/>
</dbReference>
<dbReference type="SMART" id="SM00382">
    <property type="entry name" value="AAA"/>
    <property type="match status" value="1"/>
</dbReference>
<protein>
    <submittedName>
        <fullName evidence="5">ABC transport system ATP-binding protein</fullName>
    </submittedName>
</protein>
<dbReference type="Gene3D" id="3.40.50.300">
    <property type="entry name" value="P-loop containing nucleotide triphosphate hydrolases"/>
    <property type="match status" value="1"/>
</dbReference>
<proteinExistence type="predicted"/>
<gene>
    <name evidence="5" type="ORF">J2S90_003013</name>
    <name evidence="6" type="ORF">J2S93_003284</name>
</gene>
<dbReference type="EMBL" id="JAUSRG010000009">
    <property type="protein sequence ID" value="MDP9906042.1"/>
    <property type="molecule type" value="Genomic_DNA"/>
</dbReference>
<dbReference type="GO" id="GO:0005524">
    <property type="term" value="F:ATP binding"/>
    <property type="evidence" value="ECO:0007669"/>
    <property type="project" value="UniProtKB-KW"/>
</dbReference>